<keyword evidence="1" id="KW-0812">Transmembrane</keyword>
<dbReference type="AlphaFoldDB" id="A0A3M8DW89"/>
<protein>
    <submittedName>
        <fullName evidence="2">Uncharacterized protein</fullName>
    </submittedName>
</protein>
<comment type="caution">
    <text evidence="2">The sequence shown here is derived from an EMBL/GenBank/DDBJ whole genome shotgun (WGS) entry which is preliminary data.</text>
</comment>
<proteinExistence type="predicted"/>
<keyword evidence="1" id="KW-0472">Membrane</keyword>
<sequence>MNTIIVCIILAYSQFYKNLDKHIWRKQGNRLYYILFVASLLIAMIKDFHLPLKLPAEWMNQWWGGLGQNIMRGD</sequence>
<feature type="transmembrane region" description="Helical" evidence="1">
    <location>
        <begin position="31"/>
        <end position="50"/>
    </location>
</feature>
<keyword evidence="3" id="KW-1185">Reference proteome</keyword>
<dbReference type="Proteomes" id="UP000271031">
    <property type="component" value="Unassembled WGS sequence"/>
</dbReference>
<name>A0A3M8DW89_9BACL</name>
<organism evidence="2 3">
    <name type="scientific">Brevibacillus fluminis</name>
    <dbReference type="NCBI Taxonomy" id="511487"/>
    <lineage>
        <taxon>Bacteria</taxon>
        <taxon>Bacillati</taxon>
        <taxon>Bacillota</taxon>
        <taxon>Bacilli</taxon>
        <taxon>Bacillales</taxon>
        <taxon>Paenibacillaceae</taxon>
        <taxon>Brevibacillus</taxon>
    </lineage>
</organism>
<reference evidence="2 3" key="1">
    <citation type="submission" date="2018-10" db="EMBL/GenBank/DDBJ databases">
        <title>Phylogenomics of Brevibacillus.</title>
        <authorList>
            <person name="Dunlap C."/>
        </authorList>
    </citation>
    <scope>NUCLEOTIDE SEQUENCE [LARGE SCALE GENOMIC DNA]</scope>
    <source>
        <strain evidence="2 3">JCM 15716</strain>
    </source>
</reference>
<gene>
    <name evidence="2" type="ORF">EDM56_01425</name>
</gene>
<evidence type="ECO:0000256" key="1">
    <source>
        <dbReference type="SAM" id="Phobius"/>
    </source>
</evidence>
<dbReference type="EMBL" id="RHHQ01000003">
    <property type="protein sequence ID" value="RNB92386.1"/>
    <property type="molecule type" value="Genomic_DNA"/>
</dbReference>
<evidence type="ECO:0000313" key="3">
    <source>
        <dbReference type="Proteomes" id="UP000271031"/>
    </source>
</evidence>
<dbReference type="RefSeq" id="WP_122916091.1">
    <property type="nucleotide sequence ID" value="NZ_RHHQ01000003.1"/>
</dbReference>
<keyword evidence="1" id="KW-1133">Transmembrane helix</keyword>
<accession>A0A3M8DW89</accession>
<evidence type="ECO:0000313" key="2">
    <source>
        <dbReference type="EMBL" id="RNB92386.1"/>
    </source>
</evidence>